<evidence type="ECO:0000313" key="3">
    <source>
        <dbReference type="EMBL" id="ALU30683.1"/>
    </source>
</evidence>
<dbReference type="Proteomes" id="UP000060043">
    <property type="component" value="Chromosome"/>
</dbReference>
<name>A0A0U3GMP2_9CREN</name>
<feature type="domain" description="AAA" evidence="1">
    <location>
        <begin position="3"/>
        <end position="117"/>
    </location>
</feature>
<evidence type="ECO:0000313" key="2">
    <source>
        <dbReference type="EMBL" id="ALU29993.1"/>
    </source>
</evidence>
<dbReference type="AlphaFoldDB" id="A0A0U3GMP2"/>
<evidence type="ECO:0000313" key="5">
    <source>
        <dbReference type="Proteomes" id="UP000065473"/>
    </source>
</evidence>
<evidence type="ECO:0000259" key="1">
    <source>
        <dbReference type="Pfam" id="PF13173"/>
    </source>
</evidence>
<dbReference type="RefSeq" id="WP_015385706.1">
    <property type="nucleotide sequence ID" value="NZ_BHWZ01000005.1"/>
</dbReference>
<accession>A0A0U3GMP2</accession>
<gene>
    <name evidence="2" type="ORF">ATY89_08650</name>
    <name evidence="3" type="ORF">ATZ20_00060</name>
</gene>
<dbReference type="Pfam" id="PF13173">
    <property type="entry name" value="AAA_14"/>
    <property type="match status" value="1"/>
</dbReference>
<dbReference type="PANTHER" id="PTHR33295">
    <property type="entry name" value="ATPASE"/>
    <property type="match status" value="1"/>
</dbReference>
<dbReference type="GeneID" id="70316626"/>
<dbReference type="EMBL" id="CP013695">
    <property type="protein sequence ID" value="ALU30683.1"/>
    <property type="molecule type" value="Genomic_DNA"/>
</dbReference>
<sequence length="255" mass="28686">MIKEVIERGNFSPMAIYYMDLDYVTSLSEFRRILGNVIKERKKRGQTENLIVLDEVTSVDEWWRVLKFFLDEGEFKDDVIIVSGSSTLGLTKVPEKFPGRKGKGKGIKVPTLSFPEFAEVLGHKREGLLYDNSRALALFEDYKMKGGFPKSINGNRDARGALIDGILSEVYKHSRSPRIVQDILYSLMDKIPSAISYNSVANELGISHNTVREYLDFLSDILLIGIAFLKEGDEVSCQKGKESVLSGSIHITLNL</sequence>
<organism evidence="2 5">
    <name type="scientific">Sulfolobus acidocaldarius</name>
    <dbReference type="NCBI Taxonomy" id="2285"/>
    <lineage>
        <taxon>Archaea</taxon>
        <taxon>Thermoproteota</taxon>
        <taxon>Thermoprotei</taxon>
        <taxon>Sulfolobales</taxon>
        <taxon>Sulfolobaceae</taxon>
        <taxon>Sulfolobus</taxon>
    </lineage>
</organism>
<dbReference type="EMBL" id="CP013694">
    <property type="protein sequence ID" value="ALU29993.1"/>
    <property type="molecule type" value="Genomic_DNA"/>
</dbReference>
<dbReference type="PANTHER" id="PTHR33295:SF18">
    <property type="entry name" value="AAA+ ATPASE DOMAIN-CONTAINING PROTEIN"/>
    <property type="match status" value="1"/>
</dbReference>
<proteinExistence type="predicted"/>
<evidence type="ECO:0000313" key="4">
    <source>
        <dbReference type="Proteomes" id="UP000060043"/>
    </source>
</evidence>
<dbReference type="Proteomes" id="UP000065473">
    <property type="component" value="Chromosome"/>
</dbReference>
<dbReference type="InterPro" id="IPR041682">
    <property type="entry name" value="AAA_14"/>
</dbReference>
<protein>
    <recommendedName>
        <fullName evidence="1">AAA domain-containing protein</fullName>
    </recommendedName>
</protein>
<reference evidence="4 5" key="1">
    <citation type="submission" date="2015-12" db="EMBL/GenBank/DDBJ databases">
        <title>A stable core within a dynamic pangenome in Sulfolobus acidocaldarius.</title>
        <authorList>
            <person name="Anderson R."/>
            <person name="Kouris A."/>
            <person name="Seward C."/>
            <person name="Campbell K."/>
            <person name="Whitaker R."/>
        </authorList>
    </citation>
    <scope>NUCLEOTIDE SEQUENCE [LARGE SCALE GENOMIC DNA]</scope>
    <source>
        <strain evidence="2 5">GG12-C01-09</strain>
        <strain evidence="3 4">NG05B_CO5_07</strain>
    </source>
</reference>